<keyword evidence="5 10" id="KW-0805">Transcription regulation</keyword>
<reference evidence="12 13" key="1">
    <citation type="journal article" date="2009" name="PLoS ONE">
        <title>The complete genome of Teredinibacter turnerae T7901: an intracellular endosymbiont of marine wood-boring bivalves (shipworms).</title>
        <authorList>
            <person name="Yang J.C."/>
            <person name="Madupu R."/>
            <person name="Durkin A.S."/>
            <person name="Ekborg N.A."/>
            <person name="Pedamallu C.S."/>
            <person name="Hostetler J.B."/>
            <person name="Radune D."/>
            <person name="Toms B.S."/>
            <person name="Henrissat B."/>
            <person name="Coutinho P.M."/>
            <person name="Schwarz S."/>
            <person name="Field L."/>
            <person name="Trindade-Silva A.E."/>
            <person name="Soares C.A.G."/>
            <person name="Elshahawi S."/>
            <person name="Hanora A."/>
            <person name="Schmidt E.W."/>
            <person name="Haygood M.G."/>
            <person name="Posfai J."/>
            <person name="Benner J."/>
            <person name="Madinger C."/>
            <person name="Nove J."/>
            <person name="Anton B."/>
            <person name="Chaudhary K."/>
            <person name="Foster J."/>
            <person name="Holman A."/>
            <person name="Kumar S."/>
            <person name="Lessard P.A."/>
            <person name="Luyten Y.A."/>
            <person name="Slatko B."/>
            <person name="Wood N."/>
            <person name="Wu B."/>
            <person name="Teplitski M."/>
            <person name="Mougous J.D."/>
            <person name="Ward N."/>
            <person name="Eisen J.A."/>
            <person name="Badger J.H."/>
            <person name="Distel D.L."/>
        </authorList>
    </citation>
    <scope>NUCLEOTIDE SEQUENCE [LARGE SCALE GENOMIC DNA]</scope>
    <source>
        <strain evidence="13">ATCC 39867 / T7901</strain>
    </source>
</reference>
<evidence type="ECO:0000256" key="1">
    <source>
        <dbReference type="ARBA" id="ARBA00022491"/>
    </source>
</evidence>
<gene>
    <name evidence="10" type="primary">birA</name>
    <name evidence="12" type="ordered locus">TERTU_0866</name>
</gene>
<feature type="binding site" evidence="10">
    <location>
        <position position="189"/>
    </location>
    <ligand>
        <name>biotin</name>
        <dbReference type="ChEBI" id="CHEBI:57586"/>
    </ligand>
</feature>
<evidence type="ECO:0000256" key="8">
    <source>
        <dbReference type="ARBA" id="ARBA00023267"/>
    </source>
</evidence>
<dbReference type="eggNOG" id="COG1654">
    <property type="taxonomic scope" value="Bacteria"/>
</dbReference>
<dbReference type="Pfam" id="PF03099">
    <property type="entry name" value="BPL_LplA_LipB"/>
    <property type="match status" value="1"/>
</dbReference>
<feature type="binding site" evidence="10">
    <location>
        <position position="118"/>
    </location>
    <ligand>
        <name>biotin</name>
        <dbReference type="ChEBI" id="CHEBI:57586"/>
    </ligand>
</feature>
<dbReference type="NCBIfam" id="TIGR00121">
    <property type="entry name" value="birA_ligase"/>
    <property type="match status" value="1"/>
</dbReference>
<dbReference type="InterPro" id="IPR008988">
    <property type="entry name" value="Transcriptional_repressor_C"/>
</dbReference>
<evidence type="ECO:0000256" key="3">
    <source>
        <dbReference type="ARBA" id="ARBA00022741"/>
    </source>
</evidence>
<dbReference type="HAMAP" id="MF_00978">
    <property type="entry name" value="Bifunct_BirA"/>
    <property type="match status" value="1"/>
</dbReference>
<evidence type="ECO:0000256" key="2">
    <source>
        <dbReference type="ARBA" id="ARBA00022598"/>
    </source>
</evidence>
<dbReference type="GO" id="GO:0003677">
    <property type="term" value="F:DNA binding"/>
    <property type="evidence" value="ECO:0007669"/>
    <property type="project" value="UniProtKB-UniRule"/>
</dbReference>
<dbReference type="NCBIfam" id="TIGR00122">
    <property type="entry name" value="birA_repr_reg"/>
    <property type="match status" value="1"/>
</dbReference>
<dbReference type="HOGENOM" id="CLU_051096_4_0_6"/>
<dbReference type="SUPFAM" id="SSF46785">
    <property type="entry name" value="Winged helix' DNA-binding domain"/>
    <property type="match status" value="1"/>
</dbReference>
<dbReference type="InterPro" id="IPR004408">
    <property type="entry name" value="Biotin_CoA_COase_ligase"/>
</dbReference>
<dbReference type="RefSeq" id="WP_015817337.1">
    <property type="nucleotide sequence ID" value="NC_012997.1"/>
</dbReference>
<feature type="binding site" evidence="10">
    <location>
        <begin position="93"/>
        <end position="95"/>
    </location>
    <ligand>
        <name>biotin</name>
        <dbReference type="ChEBI" id="CHEBI:57586"/>
    </ligand>
</feature>
<dbReference type="STRING" id="377629.TERTU_0866"/>
<dbReference type="PROSITE" id="PS51733">
    <property type="entry name" value="BPL_LPL_CATALYTIC"/>
    <property type="match status" value="1"/>
</dbReference>
<feature type="binding site" evidence="10">
    <location>
        <begin position="122"/>
        <end position="124"/>
    </location>
    <ligand>
        <name>biotin</name>
        <dbReference type="ChEBI" id="CHEBI:57586"/>
    </ligand>
</feature>
<dbReference type="KEGG" id="ttu:TERTU_0866"/>
<dbReference type="CDD" id="cd16442">
    <property type="entry name" value="BPL"/>
    <property type="match status" value="1"/>
</dbReference>
<comment type="function">
    <text evidence="10">Acts both as a biotin--[acetyl-CoA-carboxylase] ligase and a biotin-operon repressor. In the presence of ATP, BirA activates biotin to form the BirA-biotinyl-5'-adenylate (BirA-bio-5'-AMP or holoBirA) complex. HoloBirA can either transfer the biotinyl moiety to the biotin carboxyl carrier protein (BCCP) subunit of acetyl-CoA carboxylase, or bind to the biotin operator site and inhibit transcription of the operon.</text>
</comment>
<keyword evidence="4 10" id="KW-0067">ATP-binding</keyword>
<dbReference type="InterPro" id="IPR004409">
    <property type="entry name" value="Biotin_operon_repress_HTH"/>
</dbReference>
<comment type="similarity">
    <text evidence="10">Belongs to the biotin--protein ligase family.</text>
</comment>
<dbReference type="Gene3D" id="1.10.10.10">
    <property type="entry name" value="Winged helix-like DNA-binding domain superfamily/Winged helix DNA-binding domain"/>
    <property type="match status" value="1"/>
</dbReference>
<dbReference type="Gene3D" id="2.30.30.100">
    <property type="match status" value="1"/>
</dbReference>
<protein>
    <recommendedName>
        <fullName evidence="10">Bifunctional ligase/repressor BirA</fullName>
    </recommendedName>
    <alternativeName>
        <fullName evidence="10">Biotin operon repressor</fullName>
    </alternativeName>
    <alternativeName>
        <fullName evidence="10">Biotin--[acetyl-CoA-carboxylase] ligase</fullName>
        <ecNumber evidence="10">6.3.4.15</ecNumber>
    </alternativeName>
    <alternativeName>
        <fullName evidence="10">Biotin--protein ligase</fullName>
    </alternativeName>
    <alternativeName>
        <fullName evidence="10">Biotin-[acetyl-CoA carboxylase] synthetase</fullName>
    </alternativeName>
</protein>
<evidence type="ECO:0000256" key="4">
    <source>
        <dbReference type="ARBA" id="ARBA00022840"/>
    </source>
</evidence>
<dbReference type="GO" id="GO:0006355">
    <property type="term" value="P:regulation of DNA-templated transcription"/>
    <property type="evidence" value="ECO:0007669"/>
    <property type="project" value="UniProtKB-UniRule"/>
</dbReference>
<proteinExistence type="inferred from homology"/>
<feature type="domain" description="BPL/LPL catalytic" evidence="11">
    <location>
        <begin position="86"/>
        <end position="266"/>
    </location>
</feature>
<dbReference type="InterPro" id="IPR030855">
    <property type="entry name" value="Bifunct_BirA"/>
</dbReference>
<keyword evidence="6 10" id="KW-0238">DNA-binding</keyword>
<dbReference type="GO" id="GO:0004077">
    <property type="term" value="F:biotin--[biotin carboxyl-carrier protein] ligase activity"/>
    <property type="evidence" value="ECO:0007669"/>
    <property type="project" value="UniProtKB-UniRule"/>
</dbReference>
<evidence type="ECO:0000259" key="11">
    <source>
        <dbReference type="PROSITE" id="PS51733"/>
    </source>
</evidence>
<dbReference type="NCBIfam" id="NF008847">
    <property type="entry name" value="PRK11886.1-2"/>
    <property type="match status" value="1"/>
</dbReference>
<dbReference type="PANTHER" id="PTHR12835">
    <property type="entry name" value="BIOTIN PROTEIN LIGASE"/>
    <property type="match status" value="1"/>
</dbReference>
<keyword evidence="8 10" id="KW-0092">Biotin</keyword>
<keyword evidence="7 10" id="KW-0804">Transcription</keyword>
<sequence>MNDSMLQLISLLDDGEIHSGAELGEALGISRAAVWKQLQQLQEMGVQVDSVKSKGYRIPGGLHLLSERDIRRGLSPEVAGLLAGIDIFPSLPSTNGHLLAAISQKGGERGRACLAEQQTAGRGRRGRTWHSPFAKNIYFSLVWRFDQGIAAMEGLSLATGVCICQALESLGIEGVKLKWPNDLLFQGAKLGGVLLEIAGDVSGECYVVLGIGLNVDMSTVATEDIDQAFTDLSSIAGGAQPNRNRVVGALLERLLPMLAKYHETGFAAYRSVWEEYNAHYDQWVALVSAQNRVEGRVLGVTDTGALRLACDTGERTFVGGEVSLRSAVEAE</sequence>
<dbReference type="eggNOG" id="COG0340">
    <property type="taxonomic scope" value="Bacteria"/>
</dbReference>
<dbReference type="GO" id="GO:0005524">
    <property type="term" value="F:ATP binding"/>
    <property type="evidence" value="ECO:0007669"/>
    <property type="project" value="UniProtKB-UniRule"/>
</dbReference>
<evidence type="ECO:0000256" key="9">
    <source>
        <dbReference type="ARBA" id="ARBA00047846"/>
    </source>
</evidence>
<dbReference type="InterPro" id="IPR036390">
    <property type="entry name" value="WH_DNA-bd_sf"/>
</dbReference>
<dbReference type="OrthoDB" id="9807064at2"/>
<comment type="catalytic activity">
    <reaction evidence="9 10">
        <text>biotin + L-lysyl-[protein] + ATP = N(6)-biotinyl-L-lysyl-[protein] + AMP + diphosphate + H(+)</text>
        <dbReference type="Rhea" id="RHEA:11756"/>
        <dbReference type="Rhea" id="RHEA-COMP:9752"/>
        <dbReference type="Rhea" id="RHEA-COMP:10505"/>
        <dbReference type="ChEBI" id="CHEBI:15378"/>
        <dbReference type="ChEBI" id="CHEBI:29969"/>
        <dbReference type="ChEBI" id="CHEBI:30616"/>
        <dbReference type="ChEBI" id="CHEBI:33019"/>
        <dbReference type="ChEBI" id="CHEBI:57586"/>
        <dbReference type="ChEBI" id="CHEBI:83144"/>
        <dbReference type="ChEBI" id="CHEBI:456215"/>
        <dbReference type="EC" id="6.3.4.15"/>
    </reaction>
</comment>
<dbReference type="SUPFAM" id="SSF50037">
    <property type="entry name" value="C-terminal domain of transcriptional repressors"/>
    <property type="match status" value="1"/>
</dbReference>
<name>C5BPP7_TERTT</name>
<dbReference type="InterPro" id="IPR003142">
    <property type="entry name" value="BPL_C"/>
</dbReference>
<accession>C5BPP7</accession>
<dbReference type="InterPro" id="IPR013196">
    <property type="entry name" value="HTH_11"/>
</dbReference>
<dbReference type="SUPFAM" id="SSF55681">
    <property type="entry name" value="Class II aaRS and biotin synthetases"/>
    <property type="match status" value="1"/>
</dbReference>
<evidence type="ECO:0000313" key="12">
    <source>
        <dbReference type="EMBL" id="ACR11225.1"/>
    </source>
</evidence>
<evidence type="ECO:0000256" key="6">
    <source>
        <dbReference type="ARBA" id="ARBA00023125"/>
    </source>
</evidence>
<dbReference type="GO" id="GO:0005737">
    <property type="term" value="C:cytoplasm"/>
    <property type="evidence" value="ECO:0007669"/>
    <property type="project" value="TreeGrafter"/>
</dbReference>
<dbReference type="InterPro" id="IPR045864">
    <property type="entry name" value="aa-tRNA-synth_II/BPL/LPL"/>
</dbReference>
<dbReference type="AlphaFoldDB" id="C5BPP7"/>
<evidence type="ECO:0000313" key="13">
    <source>
        <dbReference type="Proteomes" id="UP000009080"/>
    </source>
</evidence>
<organism evidence="12 13">
    <name type="scientific">Teredinibacter turnerae (strain ATCC 39867 / T7901)</name>
    <dbReference type="NCBI Taxonomy" id="377629"/>
    <lineage>
        <taxon>Bacteria</taxon>
        <taxon>Pseudomonadati</taxon>
        <taxon>Pseudomonadota</taxon>
        <taxon>Gammaproteobacteria</taxon>
        <taxon>Cellvibrionales</taxon>
        <taxon>Cellvibrionaceae</taxon>
        <taxon>Teredinibacter</taxon>
    </lineage>
</organism>
<keyword evidence="3 10" id="KW-0547">Nucleotide-binding</keyword>
<dbReference type="Pfam" id="PF02237">
    <property type="entry name" value="BPL_C"/>
    <property type="match status" value="1"/>
</dbReference>
<dbReference type="InterPro" id="IPR036388">
    <property type="entry name" value="WH-like_DNA-bd_sf"/>
</dbReference>
<dbReference type="EMBL" id="CP001614">
    <property type="protein sequence ID" value="ACR11225.1"/>
    <property type="molecule type" value="Genomic_DNA"/>
</dbReference>
<evidence type="ECO:0000256" key="5">
    <source>
        <dbReference type="ARBA" id="ARBA00023015"/>
    </source>
</evidence>
<dbReference type="InterPro" id="IPR004143">
    <property type="entry name" value="BPL_LPL_catalytic"/>
</dbReference>
<evidence type="ECO:0000256" key="10">
    <source>
        <dbReference type="HAMAP-Rule" id="MF_00978"/>
    </source>
</evidence>
<dbReference type="Pfam" id="PF08279">
    <property type="entry name" value="HTH_11"/>
    <property type="match status" value="1"/>
</dbReference>
<evidence type="ECO:0000256" key="7">
    <source>
        <dbReference type="ARBA" id="ARBA00023163"/>
    </source>
</evidence>
<keyword evidence="1 10" id="KW-0678">Repressor</keyword>
<keyword evidence="13" id="KW-1185">Reference proteome</keyword>
<dbReference type="PANTHER" id="PTHR12835:SF5">
    <property type="entry name" value="BIOTIN--PROTEIN LIGASE"/>
    <property type="match status" value="1"/>
</dbReference>
<feature type="DNA-binding region" description="H-T-H motif" evidence="10">
    <location>
        <begin position="20"/>
        <end position="39"/>
    </location>
</feature>
<dbReference type="Proteomes" id="UP000009080">
    <property type="component" value="Chromosome"/>
</dbReference>
<dbReference type="Gene3D" id="3.30.930.10">
    <property type="entry name" value="Bira Bifunctional Protein, Domain 2"/>
    <property type="match status" value="1"/>
</dbReference>
<keyword evidence="2 10" id="KW-0436">Ligase</keyword>
<dbReference type="EC" id="6.3.4.15" evidence="10"/>